<dbReference type="Pfam" id="PF03151">
    <property type="entry name" value="TPT"/>
    <property type="match status" value="1"/>
</dbReference>
<feature type="compositionally biased region" description="Low complexity" evidence="5">
    <location>
        <begin position="28"/>
        <end position="40"/>
    </location>
</feature>
<dbReference type="OMA" id="LFWEVPK"/>
<feature type="transmembrane region" description="Helical" evidence="6">
    <location>
        <begin position="290"/>
        <end position="311"/>
    </location>
</feature>
<feature type="compositionally biased region" description="Basic and acidic residues" evidence="5">
    <location>
        <begin position="46"/>
        <end position="58"/>
    </location>
</feature>
<evidence type="ECO:0000313" key="9">
    <source>
        <dbReference type="Proteomes" id="UP000033140"/>
    </source>
</evidence>
<dbReference type="InterPro" id="IPR050186">
    <property type="entry name" value="TPT_transporter"/>
</dbReference>
<keyword evidence="2 6" id="KW-0812">Transmembrane</keyword>
<dbReference type="GO" id="GO:0016020">
    <property type="term" value="C:membrane"/>
    <property type="evidence" value="ECO:0007669"/>
    <property type="project" value="UniProtKB-SubCell"/>
</dbReference>
<name>A0A0E9NLF0_SAICN</name>
<gene>
    <name evidence="8" type="ORF">G7K_4372-t1</name>
</gene>
<feature type="transmembrane region" description="Helical" evidence="6">
    <location>
        <begin position="198"/>
        <end position="216"/>
    </location>
</feature>
<feature type="transmembrane region" description="Helical" evidence="6">
    <location>
        <begin position="222"/>
        <end position="243"/>
    </location>
</feature>
<evidence type="ECO:0000256" key="3">
    <source>
        <dbReference type="ARBA" id="ARBA00022989"/>
    </source>
</evidence>
<feature type="transmembrane region" description="Helical" evidence="6">
    <location>
        <begin position="166"/>
        <end position="186"/>
    </location>
</feature>
<feature type="domain" description="Sugar phosphate transporter" evidence="7">
    <location>
        <begin position="77"/>
        <end position="361"/>
    </location>
</feature>
<dbReference type="InterPro" id="IPR004853">
    <property type="entry name" value="Sugar_P_trans_dom"/>
</dbReference>
<dbReference type="EMBL" id="BACD03000030">
    <property type="protein sequence ID" value="GAO50240.1"/>
    <property type="molecule type" value="Genomic_DNA"/>
</dbReference>
<evidence type="ECO:0000256" key="2">
    <source>
        <dbReference type="ARBA" id="ARBA00022692"/>
    </source>
</evidence>
<organism evidence="8 9">
    <name type="scientific">Saitoella complicata (strain BCRC 22490 / CBS 7301 / JCM 7358 / NBRC 10748 / NRRL Y-17804)</name>
    <dbReference type="NCBI Taxonomy" id="698492"/>
    <lineage>
        <taxon>Eukaryota</taxon>
        <taxon>Fungi</taxon>
        <taxon>Dikarya</taxon>
        <taxon>Ascomycota</taxon>
        <taxon>Taphrinomycotina</taxon>
        <taxon>Taphrinomycotina incertae sedis</taxon>
        <taxon>Saitoella</taxon>
    </lineage>
</organism>
<feature type="transmembrane region" description="Helical" evidence="6">
    <location>
        <begin position="318"/>
        <end position="337"/>
    </location>
</feature>
<comment type="subcellular location">
    <subcellularLocation>
        <location evidence="1">Membrane</location>
        <topology evidence="1">Multi-pass membrane protein</topology>
    </subcellularLocation>
</comment>
<dbReference type="Proteomes" id="UP000033140">
    <property type="component" value="Unassembled WGS sequence"/>
</dbReference>
<reference evidence="8 9" key="2">
    <citation type="journal article" date="2014" name="J. Gen. Appl. Microbiol.">
        <title>The early diverging ascomycetous budding yeast Saitoella complicata has three histone deacetylases belonging to the Clr6, Hos2, and Rpd3 lineages.</title>
        <authorList>
            <person name="Nishida H."/>
            <person name="Matsumoto T."/>
            <person name="Kondo S."/>
            <person name="Hamamoto M."/>
            <person name="Yoshikawa H."/>
        </authorList>
    </citation>
    <scope>NUCLEOTIDE SEQUENCE [LARGE SCALE GENOMIC DNA]</scope>
    <source>
        <strain evidence="8 9">NRRL Y-17804</strain>
    </source>
</reference>
<evidence type="ECO:0000256" key="4">
    <source>
        <dbReference type="ARBA" id="ARBA00023136"/>
    </source>
</evidence>
<reference evidence="8 9" key="1">
    <citation type="journal article" date="2011" name="J. Gen. Appl. Microbiol.">
        <title>Draft genome sequencing of the enigmatic yeast Saitoella complicata.</title>
        <authorList>
            <person name="Nishida H."/>
            <person name="Hamamoto M."/>
            <person name="Sugiyama J."/>
        </authorList>
    </citation>
    <scope>NUCLEOTIDE SEQUENCE [LARGE SCALE GENOMIC DNA]</scope>
    <source>
        <strain evidence="8 9">NRRL Y-17804</strain>
    </source>
</reference>
<keyword evidence="4 6" id="KW-0472">Membrane</keyword>
<dbReference type="InterPro" id="IPR037185">
    <property type="entry name" value="EmrE-like"/>
</dbReference>
<evidence type="ECO:0000256" key="1">
    <source>
        <dbReference type="ARBA" id="ARBA00004141"/>
    </source>
</evidence>
<comment type="caution">
    <text evidence="8">The sequence shown here is derived from an EMBL/GenBank/DDBJ whole genome shotgun (WGS) entry which is preliminary data.</text>
</comment>
<protein>
    <recommendedName>
        <fullName evidence="7">Sugar phosphate transporter domain-containing protein</fullName>
    </recommendedName>
</protein>
<evidence type="ECO:0000259" key="7">
    <source>
        <dbReference type="Pfam" id="PF03151"/>
    </source>
</evidence>
<keyword evidence="3 6" id="KW-1133">Transmembrane helix</keyword>
<evidence type="ECO:0000313" key="8">
    <source>
        <dbReference type="EMBL" id="GAO50240.1"/>
    </source>
</evidence>
<feature type="transmembrane region" description="Helical" evidence="6">
    <location>
        <begin position="102"/>
        <end position="123"/>
    </location>
</feature>
<feature type="transmembrane region" description="Helical" evidence="6">
    <location>
        <begin position="143"/>
        <end position="160"/>
    </location>
</feature>
<dbReference type="SUPFAM" id="SSF103481">
    <property type="entry name" value="Multidrug resistance efflux transporter EmrE"/>
    <property type="match status" value="1"/>
</dbReference>
<evidence type="ECO:0000256" key="5">
    <source>
        <dbReference type="SAM" id="MobiDB-lite"/>
    </source>
</evidence>
<proteinExistence type="predicted"/>
<sequence length="381" mass="42359">MTLAQGSDDEGIVLVPPHYPPRKPRSKLPPLSLPPQRSYQYTPIMEKSDKSDADRKSDLPPPTTARETGKYSIHPFFYVTVWIAFSSSVILFNKYILSTLSFPFPITLTALHLLFATLATRLLAHSTSLLDSRHDTAMDWTQWSRRVLPIGVAFTASLIFSNQAYLWLSVSFIQMLKATTPVVVLLTSWGFGMTHPSLRVLLNVLVIVLGVIIASYGEIHFVTLGVCFQALGIVFEAVRLVMVQRLLSGHKMDPMVSLYHFAPVCASFLTAIAFYLEIPHITLEDINRVGVRLLLFTAAVAFMLNLSVVFLIGRTSSLVLTLSGVVKDILLVTASFVMFGDPITPTQLFGYSIALGGLMWYKMGMGEVQQILDRMRRKVGS</sequence>
<accession>A0A0E9NLF0</accession>
<dbReference type="AlphaFoldDB" id="A0A0E9NLF0"/>
<feature type="transmembrane region" description="Helical" evidence="6">
    <location>
        <begin position="255"/>
        <end position="278"/>
    </location>
</feature>
<feature type="transmembrane region" description="Helical" evidence="6">
    <location>
        <begin position="76"/>
        <end position="96"/>
    </location>
</feature>
<feature type="transmembrane region" description="Helical" evidence="6">
    <location>
        <begin position="349"/>
        <end position="368"/>
    </location>
</feature>
<feature type="region of interest" description="Disordered" evidence="5">
    <location>
        <begin position="1"/>
        <end position="66"/>
    </location>
</feature>
<reference evidence="8 9" key="3">
    <citation type="journal article" date="2015" name="Genome Announc.">
        <title>Draft Genome Sequence of the Archiascomycetous Yeast Saitoella complicata.</title>
        <authorList>
            <person name="Yamauchi K."/>
            <person name="Kondo S."/>
            <person name="Hamamoto M."/>
            <person name="Takahashi Y."/>
            <person name="Ogura Y."/>
            <person name="Hayashi T."/>
            <person name="Nishida H."/>
        </authorList>
    </citation>
    <scope>NUCLEOTIDE SEQUENCE [LARGE SCALE GENOMIC DNA]</scope>
    <source>
        <strain evidence="8 9">NRRL Y-17804</strain>
    </source>
</reference>
<keyword evidence="9" id="KW-1185">Reference proteome</keyword>
<dbReference type="PANTHER" id="PTHR11132">
    <property type="entry name" value="SOLUTE CARRIER FAMILY 35"/>
    <property type="match status" value="1"/>
</dbReference>
<evidence type="ECO:0000256" key="6">
    <source>
        <dbReference type="SAM" id="Phobius"/>
    </source>
</evidence>